<sequence>MHYKQRGIKMIGDIPVLVLMKKPIVVGGNISVYDVAKLMVKENIHSVLVLTHKLNYEKIEVATDRDIINKVLIKKLHPGKIKVEDISSDKLITISSNTTIDEALKIMSKHKTNELYIVDEEGKIIGLISDEDIIHITPEIISTLRELVDYLLKIINEVTNENIPKIKNNSQINYKKCKNIKKIVSFK</sequence>
<dbReference type="InterPro" id="IPR051257">
    <property type="entry name" value="Diverse_CBS-Domain"/>
</dbReference>
<protein>
    <submittedName>
        <fullName evidence="5">Inosine monophosphate dehydrogenase</fullName>
    </submittedName>
</protein>
<evidence type="ECO:0000313" key="6">
    <source>
        <dbReference type="Proteomes" id="UP000679213"/>
    </source>
</evidence>
<dbReference type="SUPFAM" id="SSF54631">
    <property type="entry name" value="CBS-domain pair"/>
    <property type="match status" value="1"/>
</dbReference>
<dbReference type="EMBL" id="LR792632">
    <property type="protein sequence ID" value="CAB3287564.1"/>
    <property type="molecule type" value="Genomic_DNA"/>
</dbReference>
<reference evidence="5 6" key="1">
    <citation type="submission" date="2020-04" db="EMBL/GenBank/DDBJ databases">
        <authorList>
            <consortium name="Genoscope - CEA"/>
            <person name="William W."/>
        </authorList>
    </citation>
    <scope>NUCLEOTIDE SEQUENCE [LARGE SCALE GENOMIC DNA]</scope>
    <source>
        <strain evidence="5 6">SG7</strain>
    </source>
</reference>
<dbReference type="PROSITE" id="PS51371">
    <property type="entry name" value="CBS"/>
    <property type="match status" value="2"/>
</dbReference>
<evidence type="ECO:0000256" key="3">
    <source>
        <dbReference type="PROSITE-ProRule" id="PRU00703"/>
    </source>
</evidence>
<evidence type="ECO:0000256" key="1">
    <source>
        <dbReference type="ARBA" id="ARBA00022737"/>
    </source>
</evidence>
<name>A0A8D6PTB9_9EURY</name>
<feature type="domain" description="CBS" evidence="4">
    <location>
        <begin position="19"/>
        <end position="79"/>
    </location>
</feature>
<keyword evidence="6" id="KW-1185">Reference proteome</keyword>
<dbReference type="KEGG" id="mesg:MLAUSG7_0279"/>
<keyword evidence="1" id="KW-0677">Repeat</keyword>
<feature type="domain" description="CBS" evidence="4">
    <location>
        <begin position="86"/>
        <end position="143"/>
    </location>
</feature>
<dbReference type="PANTHER" id="PTHR43080:SF2">
    <property type="entry name" value="CBS DOMAIN-CONTAINING PROTEIN"/>
    <property type="match status" value="1"/>
</dbReference>
<evidence type="ECO:0000256" key="2">
    <source>
        <dbReference type="ARBA" id="ARBA00023122"/>
    </source>
</evidence>
<evidence type="ECO:0000313" key="5">
    <source>
        <dbReference type="EMBL" id="CAB3287564.1"/>
    </source>
</evidence>
<dbReference type="InterPro" id="IPR000644">
    <property type="entry name" value="CBS_dom"/>
</dbReference>
<dbReference type="PANTHER" id="PTHR43080">
    <property type="entry name" value="CBS DOMAIN-CONTAINING PROTEIN CBSX3, MITOCHONDRIAL"/>
    <property type="match status" value="1"/>
</dbReference>
<dbReference type="Gene3D" id="3.10.580.10">
    <property type="entry name" value="CBS-domain"/>
    <property type="match status" value="1"/>
</dbReference>
<proteinExistence type="predicted"/>
<evidence type="ECO:0000259" key="4">
    <source>
        <dbReference type="PROSITE" id="PS51371"/>
    </source>
</evidence>
<dbReference type="InterPro" id="IPR046342">
    <property type="entry name" value="CBS_dom_sf"/>
</dbReference>
<dbReference type="SMART" id="SM00116">
    <property type="entry name" value="CBS"/>
    <property type="match status" value="2"/>
</dbReference>
<dbReference type="Pfam" id="PF00571">
    <property type="entry name" value="CBS"/>
    <property type="match status" value="2"/>
</dbReference>
<keyword evidence="2 3" id="KW-0129">CBS domain</keyword>
<gene>
    <name evidence="5" type="ORF">MLAUSG7_0279</name>
</gene>
<dbReference type="AlphaFoldDB" id="A0A8D6PTB9"/>
<organism evidence="5 6">
    <name type="scientific">Methanocaldococcus lauensis</name>
    <dbReference type="NCBI Taxonomy" id="2546128"/>
    <lineage>
        <taxon>Archaea</taxon>
        <taxon>Methanobacteriati</taxon>
        <taxon>Methanobacteriota</taxon>
        <taxon>Methanomada group</taxon>
        <taxon>Methanococci</taxon>
        <taxon>Methanococcales</taxon>
        <taxon>Methanocaldococcaceae</taxon>
        <taxon>Methanocaldococcus</taxon>
    </lineage>
</organism>
<accession>A0A8D6PTB9</accession>
<dbReference type="Proteomes" id="UP000679213">
    <property type="component" value="Chromosome I"/>
</dbReference>